<dbReference type="EMBL" id="CAJNJA010012553">
    <property type="protein sequence ID" value="CAE7299124.1"/>
    <property type="molecule type" value="Genomic_DNA"/>
</dbReference>
<organism evidence="1 2">
    <name type="scientific">Symbiodinium necroappetens</name>
    <dbReference type="NCBI Taxonomy" id="1628268"/>
    <lineage>
        <taxon>Eukaryota</taxon>
        <taxon>Sar</taxon>
        <taxon>Alveolata</taxon>
        <taxon>Dinophyceae</taxon>
        <taxon>Suessiales</taxon>
        <taxon>Symbiodiniaceae</taxon>
        <taxon>Symbiodinium</taxon>
    </lineage>
</organism>
<proteinExistence type="predicted"/>
<accession>A0A812N8K0</accession>
<dbReference type="AlphaFoldDB" id="A0A812N8K0"/>
<dbReference type="Proteomes" id="UP000601435">
    <property type="component" value="Unassembled WGS sequence"/>
</dbReference>
<comment type="caution">
    <text evidence="1">The sequence shown here is derived from an EMBL/GenBank/DDBJ whole genome shotgun (WGS) entry which is preliminary data.</text>
</comment>
<dbReference type="OrthoDB" id="421467at2759"/>
<evidence type="ECO:0000313" key="2">
    <source>
        <dbReference type="Proteomes" id="UP000601435"/>
    </source>
</evidence>
<dbReference type="CDD" id="cd11296">
    <property type="entry name" value="O-FucT_like"/>
    <property type="match status" value="1"/>
</dbReference>
<reference evidence="1" key="1">
    <citation type="submission" date="2021-02" db="EMBL/GenBank/DDBJ databases">
        <authorList>
            <person name="Dougan E. K."/>
            <person name="Rhodes N."/>
            <person name="Thang M."/>
            <person name="Chan C."/>
        </authorList>
    </citation>
    <scope>NUCLEOTIDE SEQUENCE</scope>
</reference>
<gene>
    <name evidence="1" type="ORF">SNEC2469_LOCUS7370</name>
</gene>
<sequence length="922" mass="102008">MGRESDFCPDYNSTALPWSDLHTKVSEVLACALNSDCGRKLPLPPYRFLLPIADEICYRDSADLARVKLLCPAGFALAYACVIFFGQLESSTDPVQIYGSGKFAAKLFFDLSPSLELSELSFGGARPLRLLSFLGFQSQRALIRVLNMPAQNPATPRESSSFWLSFEGLNTSTQGARDEGRRHFFALAPRLCIEVVHPAETPLSLLRNSVESLASVGVLAGSSQISLAVRLQGGCGGAWSNDEAPEGWYLAWLGQRFRCTRLCGDEVKNACRDEPGVMLLVHSSWHALPFRPETWWLMLHQAAALLSGKHGGPRIAAVSLMEKTLQGAQGALGSGGRALKALNRQTDEGDWKNLVLSVPAMSSSWNLTEVQDKLSEIYYLFSENARDKSWSGTTPPEGIQQCTPSLPNLCAPKSWWKDWSQDVWLLPCAHFQPAGGAQGGESFAALFDGLFLPGRGFSYDHAPSAQTALGIPPCYACHQVKPAGSDFTVYISVLDVLGPCRELFSNIFMDALEALQLASFQGPQVVLVEPFICNAVWQRYGELEAAELRAKALAEGRDWSIYSNWNQKTACGLRHGSVTAFGALFDWPKLTSWLQEVRGIRGQISWEEFLRRTDGTVDVLAMQADHPNEGGQRVPCGDSEQPEVMRFYESNLNIQRRVCVRNTQHSDGFELRLLDEGRLAETVQSAVAQAKSSGKAWASVGLYLYWVEGAERARLHPGRYGYLSVHSFYTSIWRGLRFSHWVYQRAAEVARKLKLRVGRSGSESLGRSPYMAAHWRKGDWFLGPHPRKLQQAELAEVPKFASMLKEHLQRLGLRSLFLMTNAPVASKAVKDLRRELAGTAELVLAKPLLGDSNSLRQLCVEMALAAASDFFIAFGDGLIRGHVSMPSLLVMQMRLHAESWPLQSHAFSFAAPGHFDEDWLGL</sequence>
<keyword evidence="2" id="KW-1185">Reference proteome</keyword>
<protein>
    <submittedName>
        <fullName evidence="1">Uncharacterized protein</fullName>
    </submittedName>
</protein>
<evidence type="ECO:0000313" key="1">
    <source>
        <dbReference type="EMBL" id="CAE7299124.1"/>
    </source>
</evidence>
<name>A0A812N8K0_9DINO</name>
<dbReference type="Gene3D" id="3.40.50.11350">
    <property type="match status" value="1"/>
</dbReference>